<feature type="region of interest" description="Disordered" evidence="5">
    <location>
        <begin position="108"/>
        <end position="150"/>
    </location>
</feature>
<dbReference type="STRING" id="1442369.A0A0D2GSD9"/>
<dbReference type="VEuPathDB" id="FungiDB:Z518_08988"/>
<keyword evidence="7" id="KW-1185">Reference proteome</keyword>
<dbReference type="PANTHER" id="PTHR47424:SF3">
    <property type="entry name" value="REGULATORY PROTEIN GAL4"/>
    <property type="match status" value="1"/>
</dbReference>
<dbReference type="HOGENOM" id="CLU_950430_0_0_1"/>
<evidence type="ECO:0000313" key="7">
    <source>
        <dbReference type="Proteomes" id="UP000053617"/>
    </source>
</evidence>
<evidence type="ECO:0000256" key="1">
    <source>
        <dbReference type="ARBA" id="ARBA00023015"/>
    </source>
</evidence>
<dbReference type="GO" id="GO:0000978">
    <property type="term" value="F:RNA polymerase II cis-regulatory region sequence-specific DNA binding"/>
    <property type="evidence" value="ECO:0007669"/>
    <property type="project" value="TreeGrafter"/>
</dbReference>
<name>A0A0D2GSD9_9EURO</name>
<dbReference type="InterPro" id="IPR051127">
    <property type="entry name" value="Fungal_SecMet_Regulators"/>
</dbReference>
<dbReference type="EMBL" id="KN847481">
    <property type="protein sequence ID" value="KIX01263.1"/>
    <property type="molecule type" value="Genomic_DNA"/>
</dbReference>
<sequence>MLEENPRHSRIHSTSRRNQKSLTPIAGSAARIHSTPQALSSSFRRKRLKIQLACSNKACQKRGVLATCIYKRPHSDLQRDGDREELLTRQGYNEGLTRSVTARECRLPGQGLSPPASSTIFQNAPSSTFTESHGQHSEDGLATTSSPDDTDTLYGGSSTIAFVRHVSHGLQDQPTSTGISNHVQLGQSGSGHAPTRHLTNSSEVVRDKDDSAAVYPRRRSADDFLSCYWQFIHPLFPVLHKCSFIAKYREIWHPEDRRTAMNDPCEVENTIFVSTLNLVFALEKPCMAHAILT</sequence>
<gene>
    <name evidence="6" type="ORF">Z518_08988</name>
</gene>
<dbReference type="GO" id="GO:0000981">
    <property type="term" value="F:DNA-binding transcription factor activity, RNA polymerase II-specific"/>
    <property type="evidence" value="ECO:0007669"/>
    <property type="project" value="TreeGrafter"/>
</dbReference>
<dbReference type="OrthoDB" id="4159052at2759"/>
<dbReference type="CDD" id="cd12148">
    <property type="entry name" value="fungal_TF_MHR"/>
    <property type="match status" value="1"/>
</dbReference>
<evidence type="ECO:0000256" key="3">
    <source>
        <dbReference type="ARBA" id="ARBA00023163"/>
    </source>
</evidence>
<keyword evidence="1" id="KW-0805">Transcription regulation</keyword>
<keyword evidence="2" id="KW-0238">DNA-binding</keyword>
<evidence type="ECO:0000313" key="6">
    <source>
        <dbReference type="EMBL" id="KIX01263.1"/>
    </source>
</evidence>
<feature type="region of interest" description="Disordered" evidence="5">
    <location>
        <begin position="1"/>
        <end position="27"/>
    </location>
</feature>
<keyword evidence="4" id="KW-0539">Nucleus</keyword>
<dbReference type="AlphaFoldDB" id="A0A0D2GSD9"/>
<accession>A0A0D2GSD9</accession>
<feature type="compositionally biased region" description="Basic residues" evidence="5">
    <location>
        <begin position="8"/>
        <end position="19"/>
    </location>
</feature>
<evidence type="ECO:0000256" key="4">
    <source>
        <dbReference type="ARBA" id="ARBA00023242"/>
    </source>
</evidence>
<evidence type="ECO:0008006" key="8">
    <source>
        <dbReference type="Google" id="ProtNLM"/>
    </source>
</evidence>
<keyword evidence="3" id="KW-0804">Transcription</keyword>
<evidence type="ECO:0000256" key="5">
    <source>
        <dbReference type="SAM" id="MobiDB-lite"/>
    </source>
</evidence>
<feature type="compositionally biased region" description="Polar residues" evidence="5">
    <location>
        <begin position="115"/>
        <end position="132"/>
    </location>
</feature>
<dbReference type="Proteomes" id="UP000053617">
    <property type="component" value="Unassembled WGS sequence"/>
</dbReference>
<reference evidence="6 7" key="1">
    <citation type="submission" date="2015-01" db="EMBL/GenBank/DDBJ databases">
        <title>The Genome Sequence of Rhinocladiella mackenzie CBS 650.93.</title>
        <authorList>
            <consortium name="The Broad Institute Genomics Platform"/>
            <person name="Cuomo C."/>
            <person name="de Hoog S."/>
            <person name="Gorbushina A."/>
            <person name="Stielow B."/>
            <person name="Teixiera M."/>
            <person name="Abouelleil A."/>
            <person name="Chapman S.B."/>
            <person name="Priest M."/>
            <person name="Young S.K."/>
            <person name="Wortman J."/>
            <person name="Nusbaum C."/>
            <person name="Birren B."/>
        </authorList>
    </citation>
    <scope>NUCLEOTIDE SEQUENCE [LARGE SCALE GENOMIC DNA]</scope>
    <source>
        <strain evidence="6 7">CBS 650.93</strain>
    </source>
</reference>
<dbReference type="GO" id="GO:0005634">
    <property type="term" value="C:nucleus"/>
    <property type="evidence" value="ECO:0007669"/>
    <property type="project" value="TreeGrafter"/>
</dbReference>
<dbReference type="RefSeq" id="XP_013268399.1">
    <property type="nucleotide sequence ID" value="XM_013412945.1"/>
</dbReference>
<evidence type="ECO:0000256" key="2">
    <source>
        <dbReference type="ARBA" id="ARBA00023125"/>
    </source>
</evidence>
<protein>
    <recommendedName>
        <fullName evidence="8">Transcription factor domain-containing protein</fullName>
    </recommendedName>
</protein>
<dbReference type="GO" id="GO:0000435">
    <property type="term" value="P:positive regulation of transcription from RNA polymerase II promoter by galactose"/>
    <property type="evidence" value="ECO:0007669"/>
    <property type="project" value="TreeGrafter"/>
</dbReference>
<organism evidence="6 7">
    <name type="scientific">Rhinocladiella mackenziei CBS 650.93</name>
    <dbReference type="NCBI Taxonomy" id="1442369"/>
    <lineage>
        <taxon>Eukaryota</taxon>
        <taxon>Fungi</taxon>
        <taxon>Dikarya</taxon>
        <taxon>Ascomycota</taxon>
        <taxon>Pezizomycotina</taxon>
        <taxon>Eurotiomycetes</taxon>
        <taxon>Chaetothyriomycetidae</taxon>
        <taxon>Chaetothyriales</taxon>
        <taxon>Herpotrichiellaceae</taxon>
        <taxon>Rhinocladiella</taxon>
    </lineage>
</organism>
<dbReference type="PANTHER" id="PTHR47424">
    <property type="entry name" value="REGULATORY PROTEIN GAL4"/>
    <property type="match status" value="1"/>
</dbReference>
<proteinExistence type="predicted"/>
<dbReference type="GeneID" id="25297059"/>